<evidence type="ECO:0000313" key="3">
    <source>
        <dbReference type="Proteomes" id="UP000568050"/>
    </source>
</evidence>
<gene>
    <name evidence="2" type="ORF">FHX50_001125</name>
</gene>
<feature type="region of interest" description="Disordered" evidence="1">
    <location>
        <begin position="1"/>
        <end position="21"/>
    </location>
</feature>
<accession>A0A839QS33</accession>
<proteinExistence type="predicted"/>
<dbReference type="EC" id="2.7.7.7" evidence="2"/>
<sequence length="856" mass="92755">MSVADIVRAEKGADRPDDRSMPMISAAHSAELAASAISKEIALEHGVYTAYTEDQLPQLMRSTITRHPNSLPALVFPMRLPDGSLTHQVKPQPGSVRNADGEITKYVSPRRHENPPKLTVLRVVTNPSVVLIVEGVKQALAAVAYAPDDWSIYRIPGIWGWREGDGSGRPTPHLQVVAQQDVVVIPDADARTKIGVYSGARALGAACKDFGASSVRFVRLPGDGNQGLDDLLAAAQDDAERRNLLQELTSQAASEPADQAPAAKPPNTLPECAPERPAIEVGGDLHAASLELVERLIDQRGGDRLFLHGRTLVRVSETHADPGAPPVQQIEALQRSQLRREILDVCTPFTTSSRGTARPVHLQDPLVDLVRDRLVSPGPGRPQRLAHLRAITRSPLVLADGEILARNGYHAQSQMFLDLSSELCDLEVPDHPSDEEIQSAARLIRDDLFAMDGADGYDGWVFATEADRTHAVAGLITPMIRANVDKVPMLLFDGIHRGVGKGGCMEVIHQIAFGSSARIMTARESDDEMEKRIAAVLSTGADCVVLDEVQNEDGRSRLKSTALSAVLTASTYESRKLGNSEMLTLANRASWYGMGNNIQIPGDMIRRVYTCRLASDRDDLETRDNFRHHLETWVPEHRAELLRAVLVLVHAWYDRGEPAAPKLFDFKSFTEWQRIVGGILHLAGFQDFLATVPELRESADVEAVETAAHLQWLHELKGSSVPFTAREVIDLAAADPDAPAPYNLDWVSLTAKKLSTYYGQHTRWYDGLRIRADGLAHRGVRKFVVDEQPARSGGVAAGGPPASGPQAASVTAPAAGAASGETIPAPNGDSATDRVPRAMPPVPGGVRICDLEDGTA</sequence>
<name>A0A839QS33_9MICO</name>
<protein>
    <submittedName>
        <fullName evidence="2">DNA polymerase-1</fullName>
        <ecNumber evidence="2">2.7.7.7</ecNumber>
    </submittedName>
</protein>
<keyword evidence="2" id="KW-0548">Nucleotidyltransferase</keyword>
<dbReference type="RefSeq" id="WP_183375435.1">
    <property type="nucleotide sequence ID" value="NZ_CBCSFZ010000018.1"/>
</dbReference>
<feature type="compositionally biased region" description="Basic and acidic residues" evidence="1">
    <location>
        <begin position="7"/>
        <end position="20"/>
    </location>
</feature>
<feature type="region of interest" description="Disordered" evidence="1">
    <location>
        <begin position="250"/>
        <end position="270"/>
    </location>
</feature>
<dbReference type="EMBL" id="JACHWP010000002">
    <property type="protein sequence ID" value="MBB3022842.1"/>
    <property type="molecule type" value="Genomic_DNA"/>
</dbReference>
<evidence type="ECO:0000256" key="1">
    <source>
        <dbReference type="SAM" id="MobiDB-lite"/>
    </source>
</evidence>
<feature type="region of interest" description="Disordered" evidence="1">
    <location>
        <begin position="791"/>
        <end position="856"/>
    </location>
</feature>
<keyword evidence="3" id="KW-1185">Reference proteome</keyword>
<keyword evidence="2" id="KW-0808">Transferase</keyword>
<feature type="compositionally biased region" description="Low complexity" evidence="1">
    <location>
        <begin position="250"/>
        <end position="262"/>
    </location>
</feature>
<dbReference type="Proteomes" id="UP000568050">
    <property type="component" value="Unassembled WGS sequence"/>
</dbReference>
<dbReference type="GO" id="GO:0003887">
    <property type="term" value="F:DNA-directed DNA polymerase activity"/>
    <property type="evidence" value="ECO:0007669"/>
    <property type="project" value="UniProtKB-EC"/>
</dbReference>
<evidence type="ECO:0000313" key="2">
    <source>
        <dbReference type="EMBL" id="MBB3022842.1"/>
    </source>
</evidence>
<dbReference type="AlphaFoldDB" id="A0A839QS33"/>
<feature type="compositionally biased region" description="Low complexity" evidence="1">
    <location>
        <begin position="791"/>
        <end position="818"/>
    </location>
</feature>
<reference evidence="2 3" key="1">
    <citation type="submission" date="2020-08" db="EMBL/GenBank/DDBJ databases">
        <title>Sequencing the genomes of 1000 actinobacteria strains.</title>
        <authorList>
            <person name="Klenk H.-P."/>
        </authorList>
    </citation>
    <scope>NUCLEOTIDE SEQUENCE [LARGE SCALE GENOMIC DNA]</scope>
    <source>
        <strain evidence="2 3">DSM 23040</strain>
    </source>
</reference>
<organism evidence="2 3">
    <name type="scientific">Helcobacillus massiliensis</name>
    <dbReference type="NCBI Taxonomy" id="521392"/>
    <lineage>
        <taxon>Bacteria</taxon>
        <taxon>Bacillati</taxon>
        <taxon>Actinomycetota</taxon>
        <taxon>Actinomycetes</taxon>
        <taxon>Micrococcales</taxon>
        <taxon>Dermabacteraceae</taxon>
        <taxon>Helcobacillus</taxon>
    </lineage>
</organism>
<comment type="caution">
    <text evidence="2">The sequence shown here is derived from an EMBL/GenBank/DDBJ whole genome shotgun (WGS) entry which is preliminary data.</text>
</comment>